<feature type="domain" description="Enoyl reductase (ER)" evidence="3">
    <location>
        <begin position="112"/>
        <end position="436"/>
    </location>
</feature>
<dbReference type="CDD" id="cd08249">
    <property type="entry name" value="enoyl_reductase_like"/>
    <property type="match status" value="1"/>
</dbReference>
<dbReference type="Proteomes" id="UP001152300">
    <property type="component" value="Unassembled WGS sequence"/>
</dbReference>
<dbReference type="EMBL" id="JAPEIS010000010">
    <property type="protein sequence ID" value="KAJ8062518.1"/>
    <property type="molecule type" value="Genomic_DNA"/>
</dbReference>
<reference evidence="4" key="1">
    <citation type="submission" date="2022-11" db="EMBL/GenBank/DDBJ databases">
        <title>Genome Resource of Sclerotinia nivalis Strain SnTB1, a Plant Pathogen Isolated from American Ginseng.</title>
        <authorList>
            <person name="Fan S."/>
        </authorList>
    </citation>
    <scope>NUCLEOTIDE SEQUENCE</scope>
    <source>
        <strain evidence="4">SnTB1</strain>
    </source>
</reference>
<evidence type="ECO:0000256" key="1">
    <source>
        <dbReference type="ARBA" id="ARBA00008072"/>
    </source>
</evidence>
<dbReference type="Gene3D" id="3.40.50.720">
    <property type="entry name" value="NAD(P)-binding Rossmann-like Domain"/>
    <property type="match status" value="1"/>
</dbReference>
<evidence type="ECO:0000313" key="4">
    <source>
        <dbReference type="EMBL" id="KAJ8062518.1"/>
    </source>
</evidence>
<dbReference type="InterPro" id="IPR013154">
    <property type="entry name" value="ADH-like_N"/>
</dbReference>
<dbReference type="GO" id="GO:0016651">
    <property type="term" value="F:oxidoreductase activity, acting on NAD(P)H"/>
    <property type="evidence" value="ECO:0007669"/>
    <property type="project" value="InterPro"/>
</dbReference>
<dbReference type="Gene3D" id="3.90.180.10">
    <property type="entry name" value="Medium-chain alcohol dehydrogenases, catalytic domain"/>
    <property type="match status" value="1"/>
</dbReference>
<evidence type="ECO:0000259" key="3">
    <source>
        <dbReference type="SMART" id="SM00829"/>
    </source>
</evidence>
<protein>
    <recommendedName>
        <fullName evidence="3">Enoyl reductase (ER) domain-containing protein</fullName>
    </recommendedName>
</protein>
<proteinExistence type="inferred from homology"/>
<name>A0A9X0AKA8_9HELO</name>
<dbReference type="OrthoDB" id="3509362at2759"/>
<organism evidence="4 5">
    <name type="scientific">Sclerotinia nivalis</name>
    <dbReference type="NCBI Taxonomy" id="352851"/>
    <lineage>
        <taxon>Eukaryota</taxon>
        <taxon>Fungi</taxon>
        <taxon>Dikarya</taxon>
        <taxon>Ascomycota</taxon>
        <taxon>Pezizomycotina</taxon>
        <taxon>Leotiomycetes</taxon>
        <taxon>Helotiales</taxon>
        <taxon>Sclerotiniaceae</taxon>
        <taxon>Sclerotinia</taxon>
    </lineage>
</organism>
<evidence type="ECO:0000313" key="5">
    <source>
        <dbReference type="Proteomes" id="UP001152300"/>
    </source>
</evidence>
<gene>
    <name evidence="4" type="ORF">OCU04_009046</name>
</gene>
<evidence type="ECO:0000256" key="2">
    <source>
        <dbReference type="ARBA" id="ARBA00023002"/>
    </source>
</evidence>
<dbReference type="Pfam" id="PF08240">
    <property type="entry name" value="ADH_N"/>
    <property type="match status" value="1"/>
</dbReference>
<dbReference type="SUPFAM" id="SSF50129">
    <property type="entry name" value="GroES-like"/>
    <property type="match status" value="1"/>
</dbReference>
<sequence length="441" mass="47766">MFNNLVSTVPIQLRNHSSSTQIRPYLGTIVIVKPLFAIAKPVVLQSWLRKHQTCIVRTVPDHVLQIGYIRTLPPHNAQTKKLTLNTSLTVSNHFFLNISMAEYQNKAAWLPGVGKQVEIGPAEIPEPGPGELLIEVKVVAAQPAEYKIQEGTLPYQLNYPTIIGISFSGVVVKVGTEVSRFKKGDRIVTNSAGSIRNDPRFGAYQKYAVTTQEMTAKIGEVSFEAAVSISSLAYPASALFIHLHLEKPAEHPNPENKNKKVLIWGASSSFGAYATYLAARAGYTVVGVASSKNAQLVKSFGAVHFVDRRSPTVTQELIDIGPFEAVLAAADAAQDQPVLGAVLAAHGGGSFLSTMGLRPGVELPPGVQGNFVAIMDVYLDPKTRDFTTWVWWDFLESELASGRLQPVPVQILGGLDKVQEAWNLLKAGKVSGQRLAITPGL</sequence>
<dbReference type="InterPro" id="IPR047122">
    <property type="entry name" value="Trans-enoyl_RdTase-like"/>
</dbReference>
<dbReference type="InterPro" id="IPR011032">
    <property type="entry name" value="GroES-like_sf"/>
</dbReference>
<accession>A0A9X0AKA8</accession>
<dbReference type="PANTHER" id="PTHR45348">
    <property type="entry name" value="HYPOTHETICAL OXIDOREDUCTASE (EUROFUNG)"/>
    <property type="match status" value="1"/>
</dbReference>
<dbReference type="AlphaFoldDB" id="A0A9X0AKA8"/>
<keyword evidence="2" id="KW-0560">Oxidoreductase</keyword>
<comment type="caution">
    <text evidence="4">The sequence shown here is derived from an EMBL/GenBank/DDBJ whole genome shotgun (WGS) entry which is preliminary data.</text>
</comment>
<dbReference type="SMART" id="SM00829">
    <property type="entry name" value="PKS_ER"/>
    <property type="match status" value="1"/>
</dbReference>
<dbReference type="PANTHER" id="PTHR45348:SF2">
    <property type="entry name" value="ZINC-TYPE ALCOHOL DEHYDROGENASE-LIKE PROTEIN C2E1P3.01"/>
    <property type="match status" value="1"/>
</dbReference>
<keyword evidence="5" id="KW-1185">Reference proteome</keyword>
<dbReference type="InterPro" id="IPR036291">
    <property type="entry name" value="NAD(P)-bd_dom_sf"/>
</dbReference>
<dbReference type="InterPro" id="IPR020843">
    <property type="entry name" value="ER"/>
</dbReference>
<comment type="similarity">
    <text evidence="1">Belongs to the zinc-containing alcohol dehydrogenase family.</text>
</comment>
<dbReference type="SUPFAM" id="SSF51735">
    <property type="entry name" value="NAD(P)-binding Rossmann-fold domains"/>
    <property type="match status" value="1"/>
</dbReference>